<reference evidence="1" key="1">
    <citation type="submission" date="2011-05" db="EMBL/GenBank/DDBJ databases">
        <title>Complete sequence of Desulfotomaculum carboxydivorans CO-1-SRB.</title>
        <authorList>
            <consortium name="US DOE Joint Genome Institute"/>
            <person name="Lucas S."/>
            <person name="Han J."/>
            <person name="Lapidus A."/>
            <person name="Cheng J.-F."/>
            <person name="Goodwin L."/>
            <person name="Pitluck S."/>
            <person name="Peters L."/>
            <person name="Mikhailova N."/>
            <person name="Lu M."/>
            <person name="Han C."/>
            <person name="Tapia R."/>
            <person name="Land M."/>
            <person name="Hauser L."/>
            <person name="Kyrpides N."/>
            <person name="Ivanova N."/>
            <person name="Pagani I."/>
            <person name="Stams A."/>
            <person name="Plugge C."/>
            <person name="Muyzer G."/>
            <person name="Kuever J."/>
            <person name="Parshina S."/>
            <person name="Ivanova A."/>
            <person name="Nazina T."/>
            <person name="Woyke T."/>
        </authorList>
    </citation>
    <scope>NUCLEOTIDE SEQUENCE [LARGE SCALE GENOMIC DNA]</scope>
    <source>
        <strain evidence="1">CO-1-SRB</strain>
    </source>
</reference>
<dbReference type="HOGENOM" id="CLU_2329158_0_0_9"/>
<evidence type="ECO:0000313" key="2">
    <source>
        <dbReference type="Proteomes" id="UP000009226"/>
    </source>
</evidence>
<dbReference type="Proteomes" id="UP000009226">
    <property type="component" value="Chromosome"/>
</dbReference>
<organism evidence="1 2">
    <name type="scientific">Desulfotomaculum nigrificans (strain DSM 14880 / VKM B-2319 / CO-1-SRB)</name>
    <name type="common">Desulfotomaculum carboxydivorans</name>
    <dbReference type="NCBI Taxonomy" id="868595"/>
    <lineage>
        <taxon>Bacteria</taxon>
        <taxon>Bacillati</taxon>
        <taxon>Bacillota</taxon>
        <taxon>Clostridia</taxon>
        <taxon>Eubacteriales</taxon>
        <taxon>Desulfotomaculaceae</taxon>
        <taxon>Desulfotomaculum</taxon>
    </lineage>
</organism>
<sequence>MDKPDRIRVFIRYLGVVRLLSGRRGDILEFSQPVTVARVLQHLEELLPDPVFKEVDRQTLVLSPEPGAPGMALRIPDDQDKMVHNGNCLTVVTPVTGG</sequence>
<dbReference type="Gene3D" id="3.10.20.30">
    <property type="match status" value="1"/>
</dbReference>
<dbReference type="STRING" id="868595.Desca_0854"/>
<dbReference type="InterPro" id="IPR012675">
    <property type="entry name" value="Beta-grasp_dom_sf"/>
</dbReference>
<keyword evidence="2" id="KW-1185">Reference proteome</keyword>
<evidence type="ECO:0008006" key="3">
    <source>
        <dbReference type="Google" id="ProtNLM"/>
    </source>
</evidence>
<dbReference type="EMBL" id="CP002736">
    <property type="protein sequence ID" value="AEF93734.1"/>
    <property type="molecule type" value="Genomic_DNA"/>
</dbReference>
<gene>
    <name evidence="1" type="ordered locus">Desca_0854</name>
</gene>
<dbReference type="KEGG" id="dca:Desca_0854"/>
<accession>F6B9F8</accession>
<dbReference type="AlphaFoldDB" id="F6B9F8"/>
<proteinExistence type="predicted"/>
<name>F6B9F8_DESCC</name>
<protein>
    <recommendedName>
        <fullName evidence="3">ThiamineS protein</fullName>
    </recommendedName>
</protein>
<evidence type="ECO:0000313" key="1">
    <source>
        <dbReference type="EMBL" id="AEF93734.1"/>
    </source>
</evidence>
<dbReference type="RefSeq" id="WP_003540114.1">
    <property type="nucleotide sequence ID" value="NC_015565.1"/>
</dbReference>